<evidence type="ECO:0000313" key="3">
    <source>
        <dbReference type="Proteomes" id="UP000188276"/>
    </source>
</evidence>
<feature type="transmembrane region" description="Helical" evidence="1">
    <location>
        <begin position="945"/>
        <end position="966"/>
    </location>
</feature>
<feature type="transmembrane region" description="Helical" evidence="1">
    <location>
        <begin position="328"/>
        <end position="349"/>
    </location>
</feature>
<feature type="transmembrane region" description="Helical" evidence="1">
    <location>
        <begin position="461"/>
        <end position="484"/>
    </location>
</feature>
<reference evidence="3" key="1">
    <citation type="submission" date="2017-02" db="EMBL/GenBank/DDBJ databases">
        <authorList>
            <person name="Rodrigo-Torres L."/>
            <person name="Arahal R.D."/>
            <person name="Lucena T."/>
        </authorList>
    </citation>
    <scope>NUCLEOTIDE SEQUENCE [LARGE SCALE GENOMIC DNA]</scope>
    <source>
        <strain evidence="3">CECT 7878</strain>
    </source>
</reference>
<keyword evidence="1" id="KW-0812">Transmembrane</keyword>
<organism evidence="2 3">
    <name type="scientific">Vibrio ruber (strain DSM 16370 / JCM 11486 / BCRC 17186 / CECT 7878 / LMG 23124 / VR1)</name>
    <dbReference type="NCBI Taxonomy" id="1123498"/>
    <lineage>
        <taxon>Bacteria</taxon>
        <taxon>Pseudomonadati</taxon>
        <taxon>Pseudomonadota</taxon>
        <taxon>Gammaproteobacteria</taxon>
        <taxon>Vibrionales</taxon>
        <taxon>Vibrionaceae</taxon>
        <taxon>Vibrio</taxon>
    </lineage>
</organism>
<feature type="transmembrane region" description="Helical" evidence="1">
    <location>
        <begin position="900"/>
        <end position="924"/>
    </location>
</feature>
<dbReference type="STRING" id="1123498.VR7878_00860"/>
<dbReference type="EMBL" id="FULE01000014">
    <property type="protein sequence ID" value="SJN54639.1"/>
    <property type="molecule type" value="Genomic_DNA"/>
</dbReference>
<evidence type="ECO:0000256" key="1">
    <source>
        <dbReference type="SAM" id="Phobius"/>
    </source>
</evidence>
<feature type="transmembrane region" description="Helical" evidence="1">
    <location>
        <begin position="430"/>
        <end position="455"/>
    </location>
</feature>
<keyword evidence="3" id="KW-1185">Reference proteome</keyword>
<dbReference type="GO" id="GO:0005886">
    <property type="term" value="C:plasma membrane"/>
    <property type="evidence" value="ECO:0007669"/>
    <property type="project" value="TreeGrafter"/>
</dbReference>
<dbReference type="Gene3D" id="3.30.2090.10">
    <property type="entry name" value="Multidrug efflux transporter AcrB TolC docking domain, DN and DC subdomains"/>
    <property type="match status" value="2"/>
</dbReference>
<dbReference type="Gene3D" id="3.30.70.1430">
    <property type="entry name" value="Multidrug efflux transporter AcrB pore domain"/>
    <property type="match status" value="2"/>
</dbReference>
<feature type="transmembrane region" description="Helical" evidence="1">
    <location>
        <begin position="384"/>
        <end position="409"/>
    </location>
</feature>
<dbReference type="Pfam" id="PF00873">
    <property type="entry name" value="ACR_tran"/>
    <property type="match status" value="1"/>
</dbReference>
<gene>
    <name evidence="2" type="primary">mexB_1</name>
    <name evidence="2" type="ORF">VR7878_00860</name>
</gene>
<evidence type="ECO:0000313" key="2">
    <source>
        <dbReference type="EMBL" id="SJN54639.1"/>
    </source>
</evidence>
<dbReference type="InterPro" id="IPR027463">
    <property type="entry name" value="AcrB_DN_DC_subdom"/>
</dbReference>
<dbReference type="PANTHER" id="PTHR32063:SF23">
    <property type="entry name" value="HAE1 FAMILY EFFLLUX PUMP PERMEASE COMPONENT"/>
    <property type="match status" value="1"/>
</dbReference>
<proteinExistence type="predicted"/>
<feature type="transmembrane region" description="Helical" evidence="1">
    <location>
        <begin position="515"/>
        <end position="542"/>
    </location>
</feature>
<feature type="transmembrane region" description="Helical" evidence="1">
    <location>
        <begin position="12"/>
        <end position="30"/>
    </location>
</feature>
<sequence>MRVTDICLRRPIIAIALSSLVFIFGLFALGQLPAGLYPKVDVSDISITSYYPGASAELMDGRVTSEILSSISGIDDVNYVTSTSETGKSEVIVHLNIGSEPQKALTNILERVNAISRFPADMDHPQVLRKEPDRAPDLAFTFTSETMKPAQVSDYLERVLKPRLESLKGVGRVEILGSQYAMRVQLDPELMERYGVTAMDISQSLKAENSQLNAGVLHHEQQRFQLIPNTGLSTVRDFENLPISVREGAPSVRLSDIAKVELSGSQPQIKSVYNGKPATTVFIYWQSESNPLRVADSVRQTVTTLSHSFPYDLKANLLIDSSQYIADAVYEVFLTILLTCAAVTLAIFFGSGTLRAVAIPVIAIPLSLISVCLLIYLLGFSINLLTLLAMVLATGLVVDDAIVVLDITLQRIRSGESPYQATLKGVREIAWSLITMTLTLAITYIPLAFIGGIVGKLFSEFAVTLAGAVIISGIFALSLTPVMCSRMLSQDHQHAPMVIRVESFFLKLRKRYERLLASILKFGSVPLWLWFFSLIGVVSLFWSLPHELAPKEDQGNLMVIAQGTSAMDAHYIEAQTPKLESIYHSIPEIDNFNYVVGVPKDNQLLSFARLKDRQDRQRSALEIQPELQHKLTTIPALQSVAILPSSIPGSGGLPFQFVLKDEEKDYAKLDALSNAMLRRLRQSGMFLFVTKDLRYDAPQLRMHLDRDQLLKAGISASDVGYTLNLAYANAKLQPFTYQGRTYDVMVSLKGADDSDIRTLMDLRVRSKDGTLVRLGSLLTDELRVVPETLNTFQKQASVTLQGVLMPGVGLSDAAQFSRHLLADFKARGVTSDVSGETRQSEEEGQKLLFTFGIAILGIYCLLALQLTSHWDPLIVLLGSVPFSVLGSLAALKFFGLPLDLFTQIGMLTLVGLISKQGILVVQAANSLHERGLSNIYLVILRASASRLRAIILTTLTMVLGALPLLLATGSAEQSRYELGIVIVTGMVVGSVMTLFILPSLYIFVYKKRINSHI</sequence>
<dbReference type="Gene3D" id="3.30.70.1320">
    <property type="entry name" value="Multidrug efflux transporter AcrB pore domain like"/>
    <property type="match status" value="1"/>
</dbReference>
<dbReference type="PANTHER" id="PTHR32063">
    <property type="match status" value="1"/>
</dbReference>
<dbReference type="AlphaFoldDB" id="A0A1R4LDY5"/>
<dbReference type="PRINTS" id="PR00702">
    <property type="entry name" value="ACRIFLAVINRP"/>
</dbReference>
<dbReference type="SUPFAM" id="SSF82714">
    <property type="entry name" value="Multidrug efflux transporter AcrB TolC docking domain, DN and DC subdomains"/>
    <property type="match status" value="2"/>
</dbReference>
<dbReference type="Gene3D" id="1.20.1640.10">
    <property type="entry name" value="Multidrug efflux transporter AcrB transmembrane domain"/>
    <property type="match status" value="2"/>
</dbReference>
<accession>A0A1R4LDY5</accession>
<dbReference type="Proteomes" id="UP000188276">
    <property type="component" value="Unassembled WGS sequence"/>
</dbReference>
<dbReference type="GO" id="GO:0042910">
    <property type="term" value="F:xenobiotic transmembrane transporter activity"/>
    <property type="evidence" value="ECO:0007669"/>
    <property type="project" value="TreeGrafter"/>
</dbReference>
<dbReference type="SUPFAM" id="SSF82866">
    <property type="entry name" value="Multidrug efflux transporter AcrB transmembrane domain"/>
    <property type="match status" value="2"/>
</dbReference>
<keyword evidence="1" id="KW-0472">Membrane</keyword>
<dbReference type="RefSeq" id="WP_077333730.1">
    <property type="nucleotide sequence ID" value="NZ_FULE01000014.1"/>
</dbReference>
<feature type="transmembrane region" description="Helical" evidence="1">
    <location>
        <begin position="978"/>
        <end position="1004"/>
    </location>
</feature>
<protein>
    <submittedName>
        <fullName evidence="2">Multidrug resistance protein MexB</fullName>
    </submittedName>
</protein>
<feature type="transmembrane region" description="Helical" evidence="1">
    <location>
        <begin position="356"/>
        <end position="378"/>
    </location>
</feature>
<feature type="transmembrane region" description="Helical" evidence="1">
    <location>
        <begin position="873"/>
        <end position="894"/>
    </location>
</feature>
<dbReference type="Gene3D" id="3.30.70.1440">
    <property type="entry name" value="Multidrug efflux transporter AcrB pore domain"/>
    <property type="match status" value="1"/>
</dbReference>
<feature type="transmembrane region" description="Helical" evidence="1">
    <location>
        <begin position="847"/>
        <end position="866"/>
    </location>
</feature>
<dbReference type="SUPFAM" id="SSF82693">
    <property type="entry name" value="Multidrug efflux transporter AcrB pore domain, PN1, PN2, PC1 and PC2 subdomains"/>
    <property type="match status" value="3"/>
</dbReference>
<dbReference type="OrthoDB" id="9757904at2"/>
<name>A0A1R4LDY5_VIBR1</name>
<dbReference type="InterPro" id="IPR001036">
    <property type="entry name" value="Acrflvin-R"/>
</dbReference>
<keyword evidence="1" id="KW-1133">Transmembrane helix</keyword>